<dbReference type="Proteomes" id="UP000299102">
    <property type="component" value="Unassembled WGS sequence"/>
</dbReference>
<name>A0A4C1YF81_EUMVA</name>
<comment type="caution">
    <text evidence="1">The sequence shown here is derived from an EMBL/GenBank/DDBJ whole genome shotgun (WGS) entry which is preliminary data.</text>
</comment>
<dbReference type="EMBL" id="BGZK01001183">
    <property type="protein sequence ID" value="GBP73690.1"/>
    <property type="molecule type" value="Genomic_DNA"/>
</dbReference>
<protein>
    <submittedName>
        <fullName evidence="1">Uncharacterized protein</fullName>
    </submittedName>
</protein>
<proteinExistence type="predicted"/>
<keyword evidence="2" id="KW-1185">Reference proteome</keyword>
<organism evidence="1 2">
    <name type="scientific">Eumeta variegata</name>
    <name type="common">Bagworm moth</name>
    <name type="synonym">Eumeta japonica</name>
    <dbReference type="NCBI Taxonomy" id="151549"/>
    <lineage>
        <taxon>Eukaryota</taxon>
        <taxon>Metazoa</taxon>
        <taxon>Ecdysozoa</taxon>
        <taxon>Arthropoda</taxon>
        <taxon>Hexapoda</taxon>
        <taxon>Insecta</taxon>
        <taxon>Pterygota</taxon>
        <taxon>Neoptera</taxon>
        <taxon>Endopterygota</taxon>
        <taxon>Lepidoptera</taxon>
        <taxon>Glossata</taxon>
        <taxon>Ditrysia</taxon>
        <taxon>Tineoidea</taxon>
        <taxon>Psychidae</taxon>
        <taxon>Oiketicinae</taxon>
        <taxon>Eumeta</taxon>
    </lineage>
</organism>
<evidence type="ECO:0000313" key="1">
    <source>
        <dbReference type="EMBL" id="GBP73690.1"/>
    </source>
</evidence>
<reference evidence="1 2" key="1">
    <citation type="journal article" date="2019" name="Commun. Biol.">
        <title>The bagworm genome reveals a unique fibroin gene that provides high tensile strength.</title>
        <authorList>
            <person name="Kono N."/>
            <person name="Nakamura H."/>
            <person name="Ohtoshi R."/>
            <person name="Tomita M."/>
            <person name="Numata K."/>
            <person name="Arakawa K."/>
        </authorList>
    </citation>
    <scope>NUCLEOTIDE SEQUENCE [LARGE SCALE GENOMIC DNA]</scope>
</reference>
<gene>
    <name evidence="1" type="ORF">EVAR_51603_1</name>
</gene>
<accession>A0A4C1YF81</accession>
<dbReference type="AlphaFoldDB" id="A0A4C1YF81"/>
<evidence type="ECO:0000313" key="2">
    <source>
        <dbReference type="Proteomes" id="UP000299102"/>
    </source>
</evidence>
<sequence>MRKATGRNWMRQAKKRLEWHTLREAYVHRRIETKKSCNGTLLDPQVDWLIHVTLFIVEHVDAIKSLITLRTITSNIFTAINHPLPRSANVDLPKVAKSYFPMPVTVAVVMIAAVH</sequence>